<keyword evidence="3 6" id="KW-0560">Oxidoreductase</keyword>
<evidence type="ECO:0000256" key="3">
    <source>
        <dbReference type="ARBA" id="ARBA00023002"/>
    </source>
</evidence>
<keyword evidence="7" id="KW-0812">Transmembrane</keyword>
<keyword evidence="9" id="KW-1185">Reference proteome</keyword>
<dbReference type="GO" id="GO:0044550">
    <property type="term" value="P:secondary metabolite biosynthetic process"/>
    <property type="evidence" value="ECO:0007669"/>
    <property type="project" value="UniProtKB-ARBA"/>
</dbReference>
<dbReference type="PROSITE" id="PS00086">
    <property type="entry name" value="CYTOCHROME_P450"/>
    <property type="match status" value="1"/>
</dbReference>
<dbReference type="OrthoDB" id="2789670at2759"/>
<evidence type="ECO:0000256" key="1">
    <source>
        <dbReference type="ARBA" id="ARBA00001971"/>
    </source>
</evidence>
<evidence type="ECO:0000256" key="4">
    <source>
        <dbReference type="ARBA" id="ARBA00023004"/>
    </source>
</evidence>
<name>A0A2G5B6Q5_COERN</name>
<dbReference type="GO" id="GO:0016705">
    <property type="term" value="F:oxidoreductase activity, acting on paired donors, with incorporation or reduction of molecular oxygen"/>
    <property type="evidence" value="ECO:0007669"/>
    <property type="project" value="InterPro"/>
</dbReference>
<dbReference type="InterPro" id="IPR017972">
    <property type="entry name" value="Cyt_P450_CS"/>
</dbReference>
<comment type="similarity">
    <text evidence="6">Belongs to the cytochrome P450 family.</text>
</comment>
<dbReference type="PRINTS" id="PR00385">
    <property type="entry name" value="P450"/>
</dbReference>
<dbReference type="GO" id="GO:0005506">
    <property type="term" value="F:iron ion binding"/>
    <property type="evidence" value="ECO:0007669"/>
    <property type="project" value="InterPro"/>
</dbReference>
<dbReference type="AlphaFoldDB" id="A0A2G5B6Q5"/>
<accession>A0A2G5B6Q5</accession>
<dbReference type="GO" id="GO:0004497">
    <property type="term" value="F:monooxygenase activity"/>
    <property type="evidence" value="ECO:0007669"/>
    <property type="project" value="UniProtKB-KW"/>
</dbReference>
<evidence type="ECO:0000313" key="8">
    <source>
        <dbReference type="EMBL" id="PIA14407.1"/>
    </source>
</evidence>
<dbReference type="InterPro" id="IPR036396">
    <property type="entry name" value="Cyt_P450_sf"/>
</dbReference>
<evidence type="ECO:0000256" key="6">
    <source>
        <dbReference type="RuleBase" id="RU000461"/>
    </source>
</evidence>
<dbReference type="Gene3D" id="1.10.630.10">
    <property type="entry name" value="Cytochrome P450"/>
    <property type="match status" value="1"/>
</dbReference>
<dbReference type="SUPFAM" id="SSF48264">
    <property type="entry name" value="Cytochrome P450"/>
    <property type="match status" value="1"/>
</dbReference>
<comment type="cofactor">
    <cofactor evidence="1 5">
        <name>heme</name>
        <dbReference type="ChEBI" id="CHEBI:30413"/>
    </cofactor>
</comment>
<dbReference type="PRINTS" id="PR00463">
    <property type="entry name" value="EP450I"/>
</dbReference>
<evidence type="ECO:0000256" key="5">
    <source>
        <dbReference type="PIRSR" id="PIRSR602401-1"/>
    </source>
</evidence>
<proteinExistence type="inferred from homology"/>
<keyword evidence="5 6" id="KW-0349">Heme</keyword>
<keyword evidence="7" id="KW-1133">Transmembrane helix</keyword>
<protein>
    <submittedName>
        <fullName evidence="8">Cytochrome P450</fullName>
    </submittedName>
</protein>
<organism evidence="8 9">
    <name type="scientific">Coemansia reversa (strain ATCC 12441 / NRRL 1564)</name>
    <dbReference type="NCBI Taxonomy" id="763665"/>
    <lineage>
        <taxon>Eukaryota</taxon>
        <taxon>Fungi</taxon>
        <taxon>Fungi incertae sedis</taxon>
        <taxon>Zoopagomycota</taxon>
        <taxon>Kickxellomycotina</taxon>
        <taxon>Kickxellomycetes</taxon>
        <taxon>Kickxellales</taxon>
        <taxon>Kickxellaceae</taxon>
        <taxon>Coemansia</taxon>
    </lineage>
</organism>
<dbReference type="InterPro" id="IPR002401">
    <property type="entry name" value="Cyt_P450_E_grp-I"/>
</dbReference>
<dbReference type="PANTHER" id="PTHR24305">
    <property type="entry name" value="CYTOCHROME P450"/>
    <property type="match status" value="1"/>
</dbReference>
<keyword evidence="2 5" id="KW-0479">Metal-binding</keyword>
<evidence type="ECO:0000256" key="2">
    <source>
        <dbReference type="ARBA" id="ARBA00022723"/>
    </source>
</evidence>
<keyword evidence="6" id="KW-0503">Monooxygenase</keyword>
<keyword evidence="4 5" id="KW-0408">Iron</keyword>
<feature type="transmembrane region" description="Helical" evidence="7">
    <location>
        <begin position="28"/>
        <end position="46"/>
    </location>
</feature>
<dbReference type="InterPro" id="IPR001128">
    <property type="entry name" value="Cyt_P450"/>
</dbReference>
<dbReference type="STRING" id="763665.A0A2G5B6Q5"/>
<keyword evidence="7" id="KW-0472">Membrane</keyword>
<reference evidence="8 9" key="1">
    <citation type="journal article" date="2015" name="Genome Biol. Evol.">
        <title>Phylogenomic analyses indicate that early fungi evolved digesting cell walls of algal ancestors of land plants.</title>
        <authorList>
            <person name="Chang Y."/>
            <person name="Wang S."/>
            <person name="Sekimoto S."/>
            <person name="Aerts A.L."/>
            <person name="Choi C."/>
            <person name="Clum A."/>
            <person name="LaButti K.M."/>
            <person name="Lindquist E.A."/>
            <person name="Yee Ngan C."/>
            <person name="Ohm R.A."/>
            <person name="Salamov A.A."/>
            <person name="Grigoriev I.V."/>
            <person name="Spatafora J.W."/>
            <person name="Berbee M.L."/>
        </authorList>
    </citation>
    <scope>NUCLEOTIDE SEQUENCE [LARGE SCALE GENOMIC DNA]</scope>
    <source>
        <strain evidence="8 9">NRRL 1564</strain>
    </source>
</reference>
<dbReference type="PANTHER" id="PTHR24305:SF235">
    <property type="entry name" value="CYTOCHROME P450 MONOOXYGENASE APDB-RELATED"/>
    <property type="match status" value="1"/>
</dbReference>
<gene>
    <name evidence="8" type="ORF">COEREDRAFT_16798</name>
</gene>
<evidence type="ECO:0000313" key="9">
    <source>
        <dbReference type="Proteomes" id="UP000242474"/>
    </source>
</evidence>
<dbReference type="Proteomes" id="UP000242474">
    <property type="component" value="Unassembled WGS sequence"/>
</dbReference>
<feature type="binding site" description="axial binding residue" evidence="5">
    <location>
        <position position="463"/>
    </location>
    <ligand>
        <name>heme</name>
        <dbReference type="ChEBI" id="CHEBI:30413"/>
    </ligand>
    <ligandPart>
        <name>Fe</name>
        <dbReference type="ChEBI" id="CHEBI:18248"/>
    </ligandPart>
</feature>
<dbReference type="InterPro" id="IPR050121">
    <property type="entry name" value="Cytochrome_P450_monoxygenase"/>
</dbReference>
<evidence type="ECO:0000256" key="7">
    <source>
        <dbReference type="SAM" id="Phobius"/>
    </source>
</evidence>
<sequence>MGLYTFLSRHPLLEILKHVIVTAGLREYLFAVSCAFALVYIYRLFYSLFFSQLRHIPGPLIARMTTKRVELLTIAGKMAHLGRWDHDKYGDIYLCGPNAVALCDPADIRAFMGNPAVGKADYYRILEFTEIETTVTYRDNEPAGIRHRQIGPYFKPTYLARMERTIMSLGIETIKAKWDGLIDASPDGAAEVNYCNDFLISAFGIISTLVYGKKVKELSNSDARTAEWIDMTMMYLSVRAMFLLLPPFIMKVLLSPWEHYYHTLSNYINDAIKTRTELIAQLKQEGRENEKPVDMLQALFEGEDPETKERMTSKQIHGECMLMMHAGSDTTSHTIAWTVHLLTLYPEHYKRAVTEVRSIFMPDHIITYKECRAQLPFIEACIYESLRLIPVTGGLLPRIVPKGGLMIKDYYLPEGTIAFVNTAVANHHKTYWKNPHEYDPNRFLDNKELQHYILTFSHGRRTCPGKSLAWWEMLTILSNILKDYDFKIPSDLSHLGPNVLNKVGAPDAANQHHIRPFLGLDSGMSIKPLCILVLLQYLLGIGEGRL</sequence>
<dbReference type="GO" id="GO:0020037">
    <property type="term" value="F:heme binding"/>
    <property type="evidence" value="ECO:0007669"/>
    <property type="project" value="InterPro"/>
</dbReference>
<dbReference type="EMBL" id="KZ303517">
    <property type="protein sequence ID" value="PIA14407.1"/>
    <property type="molecule type" value="Genomic_DNA"/>
</dbReference>
<dbReference type="Pfam" id="PF00067">
    <property type="entry name" value="p450"/>
    <property type="match status" value="1"/>
</dbReference>